<dbReference type="InterPro" id="IPR036179">
    <property type="entry name" value="Ig-like_dom_sf"/>
</dbReference>
<protein>
    <recommendedName>
        <fullName evidence="7">Ig-like domain-containing protein</fullName>
    </recommendedName>
</protein>
<dbReference type="AlphaFoldDB" id="A0A9N9R5M2"/>
<dbReference type="OrthoDB" id="6138780at2759"/>
<dbReference type="Proteomes" id="UP001153714">
    <property type="component" value="Chromosome 20"/>
</dbReference>
<name>A0A9N9R5M2_9NEOP</name>
<dbReference type="InterPro" id="IPR003598">
    <property type="entry name" value="Ig_sub2"/>
</dbReference>
<dbReference type="PANTHER" id="PTHR45842:SF12">
    <property type="entry name" value="KEKKON 5, ISOFORM A"/>
    <property type="match status" value="1"/>
</dbReference>
<keyword evidence="1" id="KW-0732">Signal</keyword>
<dbReference type="PANTHER" id="PTHR45842">
    <property type="entry name" value="SYNAPTIC ADHESION-LIKE MOLECULE SALM"/>
    <property type="match status" value="1"/>
</dbReference>
<dbReference type="Gene3D" id="2.60.40.10">
    <property type="entry name" value="Immunoglobulins"/>
    <property type="match status" value="1"/>
</dbReference>
<dbReference type="EMBL" id="OU893351">
    <property type="protein sequence ID" value="CAG9790037.1"/>
    <property type="molecule type" value="Genomic_DNA"/>
</dbReference>
<keyword evidence="2" id="KW-0325">Glycoprotein</keyword>
<dbReference type="InterPro" id="IPR013783">
    <property type="entry name" value="Ig-like_fold"/>
</dbReference>
<gene>
    <name evidence="5" type="ORF">DIATSA_LOCUS7727</name>
</gene>
<organism evidence="5 6">
    <name type="scientific">Diatraea saccharalis</name>
    <name type="common">sugarcane borer</name>
    <dbReference type="NCBI Taxonomy" id="40085"/>
    <lineage>
        <taxon>Eukaryota</taxon>
        <taxon>Metazoa</taxon>
        <taxon>Ecdysozoa</taxon>
        <taxon>Arthropoda</taxon>
        <taxon>Hexapoda</taxon>
        <taxon>Insecta</taxon>
        <taxon>Pterygota</taxon>
        <taxon>Neoptera</taxon>
        <taxon>Endopterygota</taxon>
        <taxon>Lepidoptera</taxon>
        <taxon>Glossata</taxon>
        <taxon>Ditrysia</taxon>
        <taxon>Pyraloidea</taxon>
        <taxon>Crambidae</taxon>
        <taxon>Crambinae</taxon>
        <taxon>Diatraea</taxon>
    </lineage>
</organism>
<reference evidence="5" key="1">
    <citation type="submission" date="2021-12" db="EMBL/GenBank/DDBJ databases">
        <authorList>
            <person name="King R."/>
        </authorList>
    </citation>
    <scope>NUCLEOTIDE SEQUENCE</scope>
</reference>
<evidence type="ECO:0000259" key="3">
    <source>
        <dbReference type="SMART" id="SM00408"/>
    </source>
</evidence>
<dbReference type="Pfam" id="PF13927">
    <property type="entry name" value="Ig_3"/>
    <property type="match status" value="1"/>
</dbReference>
<reference evidence="5" key="2">
    <citation type="submission" date="2022-10" db="EMBL/GenBank/DDBJ databases">
        <authorList>
            <consortium name="ENA_rothamsted_submissions"/>
            <consortium name="culmorum"/>
            <person name="King R."/>
        </authorList>
    </citation>
    <scope>NUCLEOTIDE SEQUENCE</scope>
</reference>
<feature type="domain" description="Immunoglobulin" evidence="4">
    <location>
        <begin position="94"/>
        <end position="176"/>
    </location>
</feature>
<keyword evidence="6" id="KW-1185">Reference proteome</keyword>
<evidence type="ECO:0000256" key="2">
    <source>
        <dbReference type="ARBA" id="ARBA00023180"/>
    </source>
</evidence>
<dbReference type="SUPFAM" id="SSF48726">
    <property type="entry name" value="Immunoglobulin"/>
    <property type="match status" value="1"/>
</dbReference>
<dbReference type="InterPro" id="IPR003599">
    <property type="entry name" value="Ig_sub"/>
</dbReference>
<accession>A0A9N9R5M2</accession>
<feature type="domain" description="Immunoglobulin subtype 2" evidence="3">
    <location>
        <begin position="100"/>
        <end position="165"/>
    </location>
</feature>
<dbReference type="SMART" id="SM00408">
    <property type="entry name" value="IGc2"/>
    <property type="match status" value="1"/>
</dbReference>
<dbReference type="InterPro" id="IPR050467">
    <property type="entry name" value="LRFN"/>
</dbReference>
<evidence type="ECO:0000313" key="5">
    <source>
        <dbReference type="EMBL" id="CAG9790037.1"/>
    </source>
</evidence>
<evidence type="ECO:0000256" key="1">
    <source>
        <dbReference type="ARBA" id="ARBA00022729"/>
    </source>
</evidence>
<sequence>MEISFLSLFFQYDEVNEIINIQATGTVSLGRLTTKAVISSASNGDVYTCVGTSGLKRHLASTSIYTVEDDDEGNLFTLQSLFRKPSKPIITDYYNELFQDIGSSVVLPCRHNSNTATQVFWIDNDDKPIFGNPRMKVLPSGDLLITNLRWEDMGNFTCTVKNAYGKESVDTFVYPTKKQVNNKLK</sequence>
<proteinExistence type="predicted"/>
<evidence type="ECO:0000259" key="4">
    <source>
        <dbReference type="SMART" id="SM00409"/>
    </source>
</evidence>
<evidence type="ECO:0000313" key="6">
    <source>
        <dbReference type="Proteomes" id="UP001153714"/>
    </source>
</evidence>
<evidence type="ECO:0008006" key="7">
    <source>
        <dbReference type="Google" id="ProtNLM"/>
    </source>
</evidence>
<dbReference type="SMART" id="SM00409">
    <property type="entry name" value="IG"/>
    <property type="match status" value="1"/>
</dbReference>